<proteinExistence type="predicted"/>
<name>A0ACC1HE57_9FUNG</name>
<reference evidence="1" key="1">
    <citation type="submission" date="2022-06" db="EMBL/GenBank/DDBJ databases">
        <title>Phylogenomic reconstructions and comparative analyses of Kickxellomycotina fungi.</title>
        <authorList>
            <person name="Reynolds N.K."/>
            <person name="Stajich J.E."/>
            <person name="Barry K."/>
            <person name="Grigoriev I.V."/>
            <person name="Crous P."/>
            <person name="Smith M.E."/>
        </authorList>
    </citation>
    <scope>NUCLEOTIDE SEQUENCE</scope>
    <source>
        <strain evidence="1">RSA 2271</strain>
    </source>
</reference>
<evidence type="ECO:0000313" key="1">
    <source>
        <dbReference type="EMBL" id="KAJ1673542.1"/>
    </source>
</evidence>
<sequence>MTSPYALGIVCDECGLHCRSFDLYYDHLTFDKRHAYFAKRNAELRQKLIELHAEVNKSNPSAPRFNP</sequence>
<organism evidence="1 2">
    <name type="scientific">Spiromyces aspiralis</name>
    <dbReference type="NCBI Taxonomy" id="68401"/>
    <lineage>
        <taxon>Eukaryota</taxon>
        <taxon>Fungi</taxon>
        <taxon>Fungi incertae sedis</taxon>
        <taxon>Zoopagomycota</taxon>
        <taxon>Kickxellomycotina</taxon>
        <taxon>Kickxellomycetes</taxon>
        <taxon>Kickxellales</taxon>
        <taxon>Kickxellaceae</taxon>
        <taxon>Spiromyces</taxon>
    </lineage>
</organism>
<comment type="caution">
    <text evidence="1">The sequence shown here is derived from an EMBL/GenBank/DDBJ whole genome shotgun (WGS) entry which is preliminary data.</text>
</comment>
<dbReference type="Proteomes" id="UP001145114">
    <property type="component" value="Unassembled WGS sequence"/>
</dbReference>
<protein>
    <submittedName>
        <fullName evidence="1">Uncharacterized protein</fullName>
    </submittedName>
</protein>
<gene>
    <name evidence="1" type="ORF">EV182_005030</name>
</gene>
<dbReference type="EMBL" id="JAMZIH010006822">
    <property type="protein sequence ID" value="KAJ1673542.1"/>
    <property type="molecule type" value="Genomic_DNA"/>
</dbReference>
<feature type="non-terminal residue" evidence="1">
    <location>
        <position position="67"/>
    </location>
</feature>
<keyword evidence="2" id="KW-1185">Reference proteome</keyword>
<evidence type="ECO:0000313" key="2">
    <source>
        <dbReference type="Proteomes" id="UP001145114"/>
    </source>
</evidence>
<accession>A0ACC1HE57</accession>